<dbReference type="FunFam" id="3.40.50.2000:FF:000431">
    <property type="entry name" value="UDP-glycosyltransferase 90A1"/>
    <property type="match status" value="1"/>
</dbReference>
<keyword evidence="2" id="KW-0328">Glycosyltransferase</keyword>
<evidence type="ECO:0000256" key="1">
    <source>
        <dbReference type="ARBA" id="ARBA00009995"/>
    </source>
</evidence>
<dbReference type="Proteomes" id="UP000737018">
    <property type="component" value="Unassembled WGS sequence"/>
</dbReference>
<protein>
    <submittedName>
        <fullName evidence="4">Uncharacterized protein</fullName>
    </submittedName>
</protein>
<dbReference type="Gene3D" id="3.40.50.2000">
    <property type="entry name" value="Glycogen Phosphorylase B"/>
    <property type="match status" value="2"/>
</dbReference>
<evidence type="ECO:0000256" key="2">
    <source>
        <dbReference type="ARBA" id="ARBA00022676"/>
    </source>
</evidence>
<keyword evidence="5" id="KW-1185">Reference proteome</keyword>
<proteinExistence type="inferred from homology"/>
<dbReference type="EMBL" id="JRKL02003054">
    <property type="protein sequence ID" value="KAF3956552.1"/>
    <property type="molecule type" value="Genomic_DNA"/>
</dbReference>
<comment type="caution">
    <text evidence="4">The sequence shown here is derived from an EMBL/GenBank/DDBJ whole genome shotgun (WGS) entry which is preliminary data.</text>
</comment>
<organism evidence="4 5">
    <name type="scientific">Castanea mollissima</name>
    <name type="common">Chinese chestnut</name>
    <dbReference type="NCBI Taxonomy" id="60419"/>
    <lineage>
        <taxon>Eukaryota</taxon>
        <taxon>Viridiplantae</taxon>
        <taxon>Streptophyta</taxon>
        <taxon>Embryophyta</taxon>
        <taxon>Tracheophyta</taxon>
        <taxon>Spermatophyta</taxon>
        <taxon>Magnoliopsida</taxon>
        <taxon>eudicotyledons</taxon>
        <taxon>Gunneridae</taxon>
        <taxon>Pentapetalae</taxon>
        <taxon>rosids</taxon>
        <taxon>fabids</taxon>
        <taxon>Fagales</taxon>
        <taxon>Fagaceae</taxon>
        <taxon>Castanea</taxon>
    </lineage>
</organism>
<dbReference type="CDD" id="cd03784">
    <property type="entry name" value="GT1_Gtf-like"/>
    <property type="match status" value="1"/>
</dbReference>
<dbReference type="OrthoDB" id="1925022at2759"/>
<accession>A0A8J4R3J4</accession>
<keyword evidence="3" id="KW-0808">Transferase</keyword>
<dbReference type="AlphaFoldDB" id="A0A8J4R3J4"/>
<reference evidence="4" key="1">
    <citation type="submission" date="2020-03" db="EMBL/GenBank/DDBJ databases">
        <title>Castanea mollissima Vanexum genome sequencing.</title>
        <authorList>
            <person name="Staton M."/>
        </authorList>
    </citation>
    <scope>NUCLEOTIDE SEQUENCE</scope>
    <source>
        <tissue evidence="4">Leaf</tissue>
    </source>
</reference>
<evidence type="ECO:0000313" key="4">
    <source>
        <dbReference type="EMBL" id="KAF3956552.1"/>
    </source>
</evidence>
<dbReference type="PANTHER" id="PTHR48047:SF45">
    <property type="entry name" value="SCOPOLETIN GLUCOSYLTRANSFERASE-LIKE"/>
    <property type="match status" value="1"/>
</dbReference>
<comment type="similarity">
    <text evidence="1">Belongs to the UDP-glycosyltransferase family.</text>
</comment>
<dbReference type="InterPro" id="IPR002213">
    <property type="entry name" value="UDP_glucos_trans"/>
</dbReference>
<dbReference type="Pfam" id="PF00201">
    <property type="entry name" value="UDPGT"/>
    <property type="match status" value="1"/>
</dbReference>
<name>A0A8J4R3J4_9ROSI</name>
<dbReference type="PANTHER" id="PTHR48047">
    <property type="entry name" value="GLYCOSYLTRANSFERASE"/>
    <property type="match status" value="1"/>
</dbReference>
<evidence type="ECO:0000313" key="5">
    <source>
        <dbReference type="Proteomes" id="UP000737018"/>
    </source>
</evidence>
<sequence>MMDKAKEIEKRSFGMLVNSFYELELAYVDHYRNVIGRKAWHIGPVLLCNRNAEEKALRGTKSSIDEHECLKRLGSKKPNLVVLILEHESVGGFVTHCGWNSTLEGISAGLPMVIWPVFTKQFYNEKLVTDVLKIGVGVGAQQWIKLVGDYIKKEALEKAVKEVLVGEKAEERRGRAKALREMAKRAVEEGGSSYTDLGVLIGELRSYG</sequence>
<evidence type="ECO:0000256" key="3">
    <source>
        <dbReference type="ARBA" id="ARBA00022679"/>
    </source>
</evidence>
<gene>
    <name evidence="4" type="ORF">CMV_018331</name>
</gene>
<dbReference type="SUPFAM" id="SSF53756">
    <property type="entry name" value="UDP-Glycosyltransferase/glycogen phosphorylase"/>
    <property type="match status" value="1"/>
</dbReference>
<dbReference type="GO" id="GO:0035251">
    <property type="term" value="F:UDP-glucosyltransferase activity"/>
    <property type="evidence" value="ECO:0007669"/>
    <property type="project" value="TreeGrafter"/>
</dbReference>